<organism evidence="1 2">
    <name type="scientific">Carnegiea gigantea</name>
    <dbReference type="NCBI Taxonomy" id="171969"/>
    <lineage>
        <taxon>Eukaryota</taxon>
        <taxon>Viridiplantae</taxon>
        <taxon>Streptophyta</taxon>
        <taxon>Embryophyta</taxon>
        <taxon>Tracheophyta</taxon>
        <taxon>Spermatophyta</taxon>
        <taxon>Magnoliopsida</taxon>
        <taxon>eudicotyledons</taxon>
        <taxon>Gunneridae</taxon>
        <taxon>Pentapetalae</taxon>
        <taxon>Caryophyllales</taxon>
        <taxon>Cactineae</taxon>
        <taxon>Cactaceae</taxon>
        <taxon>Cactoideae</taxon>
        <taxon>Echinocereeae</taxon>
        <taxon>Carnegiea</taxon>
    </lineage>
</organism>
<dbReference type="Proteomes" id="UP001153076">
    <property type="component" value="Unassembled WGS sequence"/>
</dbReference>
<proteinExistence type="predicted"/>
<dbReference type="EMBL" id="JAKOGI010003339">
    <property type="protein sequence ID" value="KAJ8420566.1"/>
    <property type="molecule type" value="Genomic_DNA"/>
</dbReference>
<sequence length="173" mass="18451">MVTSSLAILGESEVLEAAKSQDLTKSWTRESLAAGSALMKLVDGRCVLGGEPIRGTAPAVLEGKVCSWKPRLADFLTTEGRAARLPLPLREKVRMPLSRPDDPQSVAACRPSVTSRDHEKRGMNKAINCTFLACWVMRRCLSSSRRHSASAATGSGVASPISKTVNLALACST</sequence>
<dbReference type="AlphaFoldDB" id="A0A9Q1GH76"/>
<reference evidence="1" key="1">
    <citation type="submission" date="2022-04" db="EMBL/GenBank/DDBJ databases">
        <title>Carnegiea gigantea Genome sequencing and assembly v2.</title>
        <authorList>
            <person name="Copetti D."/>
            <person name="Sanderson M.J."/>
            <person name="Burquez A."/>
            <person name="Wojciechowski M.F."/>
        </authorList>
    </citation>
    <scope>NUCLEOTIDE SEQUENCE</scope>
    <source>
        <strain evidence="1">SGP5-SGP5p</strain>
        <tissue evidence="1">Aerial part</tissue>
    </source>
</reference>
<accession>A0A9Q1GH76</accession>
<gene>
    <name evidence="1" type="ORF">Cgig2_011054</name>
</gene>
<keyword evidence="2" id="KW-1185">Reference proteome</keyword>
<evidence type="ECO:0000313" key="2">
    <source>
        <dbReference type="Proteomes" id="UP001153076"/>
    </source>
</evidence>
<protein>
    <submittedName>
        <fullName evidence="1">Uncharacterized protein</fullName>
    </submittedName>
</protein>
<evidence type="ECO:0000313" key="1">
    <source>
        <dbReference type="EMBL" id="KAJ8420566.1"/>
    </source>
</evidence>
<name>A0A9Q1GH76_9CARY</name>
<comment type="caution">
    <text evidence="1">The sequence shown here is derived from an EMBL/GenBank/DDBJ whole genome shotgun (WGS) entry which is preliminary data.</text>
</comment>